<evidence type="ECO:0000313" key="3">
    <source>
        <dbReference type="Proteomes" id="UP001189429"/>
    </source>
</evidence>
<dbReference type="EMBL" id="CAUYUJ010018205">
    <property type="protein sequence ID" value="CAK0881586.1"/>
    <property type="molecule type" value="Genomic_DNA"/>
</dbReference>
<organism evidence="2 3">
    <name type="scientific">Prorocentrum cordatum</name>
    <dbReference type="NCBI Taxonomy" id="2364126"/>
    <lineage>
        <taxon>Eukaryota</taxon>
        <taxon>Sar</taxon>
        <taxon>Alveolata</taxon>
        <taxon>Dinophyceae</taxon>
        <taxon>Prorocentrales</taxon>
        <taxon>Prorocentraceae</taxon>
        <taxon>Prorocentrum</taxon>
    </lineage>
</organism>
<proteinExistence type="predicted"/>
<reference evidence="2" key="1">
    <citation type="submission" date="2023-10" db="EMBL/GenBank/DDBJ databases">
        <authorList>
            <person name="Chen Y."/>
            <person name="Shah S."/>
            <person name="Dougan E. K."/>
            <person name="Thang M."/>
            <person name="Chan C."/>
        </authorList>
    </citation>
    <scope>NUCLEOTIDE SEQUENCE [LARGE SCALE GENOMIC DNA]</scope>
</reference>
<keyword evidence="3" id="KW-1185">Reference proteome</keyword>
<evidence type="ECO:0000256" key="1">
    <source>
        <dbReference type="SAM" id="MobiDB-lite"/>
    </source>
</evidence>
<accession>A0ABN9W629</accession>
<feature type="region of interest" description="Disordered" evidence="1">
    <location>
        <begin position="1"/>
        <end position="46"/>
    </location>
</feature>
<dbReference type="Proteomes" id="UP001189429">
    <property type="component" value="Unassembled WGS sequence"/>
</dbReference>
<protein>
    <submittedName>
        <fullName evidence="2">Uncharacterized protein</fullName>
    </submittedName>
</protein>
<feature type="region of interest" description="Disordered" evidence="1">
    <location>
        <begin position="63"/>
        <end position="87"/>
    </location>
</feature>
<feature type="compositionally biased region" description="Low complexity" evidence="1">
    <location>
        <begin position="20"/>
        <end position="41"/>
    </location>
</feature>
<sequence length="102" mass="10767">MWEKYGFENQSADAEETGRDAAAGGAERLGRAPSGSRGSDSAGRRCAERPCLRRLRLRARAPRRGLRVASGRGTRGLRADGATPVGHQGCIGELVPPACLGH</sequence>
<evidence type="ECO:0000313" key="2">
    <source>
        <dbReference type="EMBL" id="CAK0881586.1"/>
    </source>
</evidence>
<name>A0ABN9W629_9DINO</name>
<comment type="caution">
    <text evidence="2">The sequence shown here is derived from an EMBL/GenBank/DDBJ whole genome shotgun (WGS) entry which is preliminary data.</text>
</comment>
<gene>
    <name evidence="2" type="ORF">PCOR1329_LOCUS64390</name>
</gene>